<comment type="caution">
    <text evidence="1">The sequence shown here is derived from an EMBL/GenBank/DDBJ whole genome shotgun (WGS) entry which is preliminary data.</text>
</comment>
<sequence>MKLIFNDGAELTIQQAYVDSAGALRIKTISATQEQLRALFQDTVKTAKMTVEEMGQTQAVYEGYTRYDGTMVYTGGILEPCLYKKGETPAEIMAKLQAENTELKAQSEMLTACMLEMSELVYQ</sequence>
<evidence type="ECO:0000313" key="2">
    <source>
        <dbReference type="Proteomes" id="UP001299546"/>
    </source>
</evidence>
<gene>
    <name evidence="1" type="ORF">LIZ65_18850</name>
</gene>
<accession>A0ABS8DLL7</accession>
<evidence type="ECO:0000313" key="1">
    <source>
        <dbReference type="EMBL" id="MCB7389345.1"/>
    </source>
</evidence>
<name>A0ABS8DLL7_9FIRM</name>
<dbReference type="RefSeq" id="WP_066734602.1">
    <property type="nucleotide sequence ID" value="NZ_JAJCIQ010000022.1"/>
</dbReference>
<dbReference type="Proteomes" id="UP001299546">
    <property type="component" value="Unassembled WGS sequence"/>
</dbReference>
<keyword evidence="2" id="KW-1185">Reference proteome</keyword>
<organism evidence="1 2">
    <name type="scientific">Bariatricus massiliensis</name>
    <dbReference type="NCBI Taxonomy" id="1745713"/>
    <lineage>
        <taxon>Bacteria</taxon>
        <taxon>Bacillati</taxon>
        <taxon>Bacillota</taxon>
        <taxon>Clostridia</taxon>
        <taxon>Lachnospirales</taxon>
        <taxon>Lachnospiraceae</taxon>
        <taxon>Bariatricus</taxon>
    </lineage>
</organism>
<dbReference type="EMBL" id="JAJCIS010000023">
    <property type="protein sequence ID" value="MCB7389345.1"/>
    <property type="molecule type" value="Genomic_DNA"/>
</dbReference>
<proteinExistence type="predicted"/>
<protein>
    <submittedName>
        <fullName evidence="1">Uncharacterized protein</fullName>
    </submittedName>
</protein>
<reference evidence="1 2" key="1">
    <citation type="submission" date="2021-10" db="EMBL/GenBank/DDBJ databases">
        <title>Collection of gut derived symbiotic bacterial strains cultured from healthy donors.</title>
        <authorList>
            <person name="Lin H."/>
            <person name="Littmann E."/>
            <person name="Kohout C."/>
            <person name="Pamer E.G."/>
        </authorList>
    </citation>
    <scope>NUCLEOTIDE SEQUENCE [LARGE SCALE GENOMIC DNA]</scope>
    <source>
        <strain evidence="1 2">DFI.1.165</strain>
    </source>
</reference>